<name>A0A9D7K2V1_9PROT</name>
<dbReference type="Proteomes" id="UP000886689">
    <property type="component" value="Unassembled WGS sequence"/>
</dbReference>
<dbReference type="EMBL" id="JADJUC010000031">
    <property type="protein sequence ID" value="MBK8525439.1"/>
    <property type="molecule type" value="Genomic_DNA"/>
</dbReference>
<protein>
    <submittedName>
        <fullName evidence="1">Uncharacterized protein</fullName>
    </submittedName>
</protein>
<comment type="caution">
    <text evidence="1">The sequence shown here is derived from an EMBL/GenBank/DDBJ whole genome shotgun (WGS) entry which is preliminary data.</text>
</comment>
<organism evidence="1 2">
    <name type="scientific">Candidatus Proximibacter danicus</name>
    <dbReference type="NCBI Taxonomy" id="2954365"/>
    <lineage>
        <taxon>Bacteria</taxon>
        <taxon>Pseudomonadati</taxon>
        <taxon>Pseudomonadota</taxon>
        <taxon>Betaproteobacteria</taxon>
        <taxon>Candidatus Proximibacter</taxon>
    </lineage>
</organism>
<sequence length="61" mass="6565">MSARLTQADAAIYGMATEGRSAADIFKVIASASRNPFNRQLAKLLLKTGITPKINSLIDGW</sequence>
<gene>
    <name evidence="1" type="ORF">IPL58_16265</name>
</gene>
<accession>A0A9D7K2V1</accession>
<dbReference type="AlphaFoldDB" id="A0A9D7K2V1"/>
<reference evidence="1" key="1">
    <citation type="submission" date="2020-10" db="EMBL/GenBank/DDBJ databases">
        <title>Connecting structure to function with the recovery of over 1000 high-quality activated sludge metagenome-assembled genomes encoding full-length rRNA genes using long-read sequencing.</title>
        <authorList>
            <person name="Singleton C.M."/>
            <person name="Petriglieri F."/>
            <person name="Kristensen J.M."/>
            <person name="Kirkegaard R.H."/>
            <person name="Michaelsen T.Y."/>
            <person name="Andersen M.H."/>
            <person name="Karst S.M."/>
            <person name="Dueholm M.S."/>
            <person name="Nielsen P.H."/>
            <person name="Albertsen M."/>
        </authorList>
    </citation>
    <scope>NUCLEOTIDE SEQUENCE</scope>
    <source>
        <strain evidence="1">Hirt_18-Q3-R61-65_BATAC.395</strain>
    </source>
</reference>
<evidence type="ECO:0000313" key="1">
    <source>
        <dbReference type="EMBL" id="MBK8525439.1"/>
    </source>
</evidence>
<evidence type="ECO:0000313" key="2">
    <source>
        <dbReference type="Proteomes" id="UP000886689"/>
    </source>
</evidence>
<proteinExistence type="predicted"/>